<protein>
    <submittedName>
        <fullName evidence="2">Uncharacterized protein</fullName>
    </submittedName>
</protein>
<dbReference type="AlphaFoldDB" id="A0A699TVU2"/>
<feature type="compositionally biased region" description="Pro residues" evidence="1">
    <location>
        <begin position="44"/>
        <end position="70"/>
    </location>
</feature>
<feature type="non-terminal residue" evidence="2">
    <location>
        <position position="1"/>
    </location>
</feature>
<gene>
    <name evidence="2" type="ORF">Tci_885939</name>
</gene>
<name>A0A699TVU2_TANCI</name>
<proteinExistence type="predicted"/>
<organism evidence="2">
    <name type="scientific">Tanacetum cinerariifolium</name>
    <name type="common">Dalmatian daisy</name>
    <name type="synonym">Chrysanthemum cinerariifolium</name>
    <dbReference type="NCBI Taxonomy" id="118510"/>
    <lineage>
        <taxon>Eukaryota</taxon>
        <taxon>Viridiplantae</taxon>
        <taxon>Streptophyta</taxon>
        <taxon>Embryophyta</taxon>
        <taxon>Tracheophyta</taxon>
        <taxon>Spermatophyta</taxon>
        <taxon>Magnoliopsida</taxon>
        <taxon>eudicotyledons</taxon>
        <taxon>Gunneridae</taxon>
        <taxon>Pentapetalae</taxon>
        <taxon>asterids</taxon>
        <taxon>campanulids</taxon>
        <taxon>Asterales</taxon>
        <taxon>Asteraceae</taxon>
        <taxon>Asteroideae</taxon>
        <taxon>Anthemideae</taxon>
        <taxon>Anthemidinae</taxon>
        <taxon>Tanacetum</taxon>
    </lineage>
</organism>
<accession>A0A699TVU2</accession>
<sequence>RRVGKGFSGVDTPLFDGMLVPQQAQDVEDATEDEDAVNEVSSEPTPPSPTPATILPPPPQQEHIPLPPQAPNFKSCALSTT</sequence>
<feature type="region of interest" description="Disordered" evidence="1">
    <location>
        <begin position="1"/>
        <end position="81"/>
    </location>
</feature>
<evidence type="ECO:0000256" key="1">
    <source>
        <dbReference type="SAM" id="MobiDB-lite"/>
    </source>
</evidence>
<comment type="caution">
    <text evidence="2">The sequence shown here is derived from an EMBL/GenBank/DDBJ whole genome shotgun (WGS) entry which is preliminary data.</text>
</comment>
<reference evidence="2" key="1">
    <citation type="journal article" date="2019" name="Sci. Rep.">
        <title>Draft genome of Tanacetum cinerariifolium, the natural source of mosquito coil.</title>
        <authorList>
            <person name="Yamashiro T."/>
            <person name="Shiraishi A."/>
            <person name="Satake H."/>
            <person name="Nakayama K."/>
        </authorList>
    </citation>
    <scope>NUCLEOTIDE SEQUENCE</scope>
</reference>
<evidence type="ECO:0000313" key="2">
    <source>
        <dbReference type="EMBL" id="GFD13970.1"/>
    </source>
</evidence>
<feature type="compositionally biased region" description="Acidic residues" evidence="1">
    <location>
        <begin position="26"/>
        <end position="37"/>
    </location>
</feature>
<dbReference type="EMBL" id="BKCJ011276129">
    <property type="protein sequence ID" value="GFD13970.1"/>
    <property type="molecule type" value="Genomic_DNA"/>
</dbReference>